<reference evidence="1 2" key="1">
    <citation type="journal article" date="2015" name="Genome Announc.">
        <title>Draft Genome Sequence of Clostridium tyrobutyricum Strain DIVETGP, Isolated from Cow's Milk for Grana Padano Production.</title>
        <authorList>
            <person name="Soggiu A."/>
            <person name="Piras C."/>
            <person name="Gaiarsa S."/>
            <person name="Sassera D."/>
            <person name="Roncada P."/>
            <person name="Bendixen E."/>
            <person name="Brasca M."/>
            <person name="Bonizzi L."/>
        </authorList>
    </citation>
    <scope>NUCLEOTIDE SEQUENCE [LARGE SCALE GENOMIC DNA]</scope>
    <source>
        <strain evidence="1 2">DIVETGP</strain>
    </source>
</reference>
<proteinExistence type="predicted"/>
<sequence length="353" mass="41987">MELHIMDNGINSLKVGLDFYNKFLDNLNSLDISVDHYGNLKFSVIAIHNSIELFTKKILSDINEFLIFKVDIESDEAVCRMLHNQYIKGRKKAGLSYHATFRENDYKTIDYNKCISLINKIFKENITNRQYKTLDKLAQYRNTLTHLGYTSVYEWYKILITLNDTLYIIKEFYVKNILNADRYFDDSIMSIMDKILEKAKKETHEQWLASNELIITWVNEIIDKCLENKSIENVEYKLDKEYEFYQTIKFQVIRKSGKEVIKLNFIYSEINEAIILTNEEGDIISIISIHDENIKFFEESDGIERIYSFYPKKHILYKSDEVYNISNQNEYGKLELNEQKFDVIISKYMKTKM</sequence>
<organism evidence="1 2">
    <name type="scientific">Clostridium tyrobutyricum DIVETGP</name>
    <dbReference type="NCBI Taxonomy" id="1408889"/>
    <lineage>
        <taxon>Bacteria</taxon>
        <taxon>Bacillati</taxon>
        <taxon>Bacillota</taxon>
        <taxon>Clostridia</taxon>
        <taxon>Eubacteriales</taxon>
        <taxon>Clostridiaceae</taxon>
        <taxon>Clostridium</taxon>
    </lineage>
</organism>
<dbReference type="EMBL" id="CBXI010000043">
    <property type="protein sequence ID" value="CDL92476.1"/>
    <property type="molecule type" value="Genomic_DNA"/>
</dbReference>
<comment type="caution">
    <text evidence="1">The sequence shown here is derived from an EMBL/GenBank/DDBJ whole genome shotgun (WGS) entry which is preliminary data.</text>
</comment>
<evidence type="ECO:0000313" key="1">
    <source>
        <dbReference type="EMBL" id="CDL92476.1"/>
    </source>
</evidence>
<dbReference type="GeneID" id="29418490"/>
<accession>W6N7I4</accession>
<protein>
    <submittedName>
        <fullName evidence="1">Uncharacterized protein</fullName>
    </submittedName>
</protein>
<evidence type="ECO:0000313" key="2">
    <source>
        <dbReference type="Proteomes" id="UP000019482"/>
    </source>
</evidence>
<dbReference type="Proteomes" id="UP000019482">
    <property type="component" value="Unassembled WGS sequence"/>
</dbReference>
<gene>
    <name evidence="1" type="ORF">CTDIVETGP_2546</name>
</gene>
<dbReference type="RefSeq" id="WP_017894895.1">
    <property type="nucleotide sequence ID" value="NZ_CBXI010000043.1"/>
</dbReference>
<dbReference type="OrthoDB" id="2855553at2"/>
<keyword evidence="2" id="KW-1185">Reference proteome</keyword>
<name>W6N7I4_CLOTY</name>
<dbReference type="AlphaFoldDB" id="W6N7I4"/>